<dbReference type="Proteomes" id="UP001500731">
    <property type="component" value="Unassembled WGS sequence"/>
</dbReference>
<feature type="domain" description="MobA-like NTP transferase" evidence="2">
    <location>
        <begin position="2"/>
        <end position="132"/>
    </location>
</feature>
<keyword evidence="4" id="KW-1185">Reference proteome</keyword>
<reference evidence="4" key="1">
    <citation type="journal article" date="2019" name="Int. J. Syst. Evol. Microbiol.">
        <title>The Global Catalogue of Microorganisms (GCM) 10K type strain sequencing project: providing services to taxonomists for standard genome sequencing and annotation.</title>
        <authorList>
            <consortium name="The Broad Institute Genomics Platform"/>
            <consortium name="The Broad Institute Genome Sequencing Center for Infectious Disease"/>
            <person name="Wu L."/>
            <person name="Ma J."/>
        </authorList>
    </citation>
    <scope>NUCLEOTIDE SEQUENCE [LARGE SCALE GENOMIC DNA]</scope>
    <source>
        <strain evidence="4">JCM 17839</strain>
    </source>
</reference>
<dbReference type="EMBL" id="BAABGP010000015">
    <property type="protein sequence ID" value="GAA4486412.1"/>
    <property type="molecule type" value="Genomic_DNA"/>
</dbReference>
<dbReference type="InterPro" id="IPR025877">
    <property type="entry name" value="MobA-like_NTP_Trfase"/>
</dbReference>
<feature type="chain" id="PRO_5046302899" description="MobA-like NTP transferase domain-containing protein" evidence="1">
    <location>
        <begin position="17"/>
        <end position="184"/>
    </location>
</feature>
<evidence type="ECO:0000256" key="1">
    <source>
        <dbReference type="SAM" id="SignalP"/>
    </source>
</evidence>
<accession>A0ABP8PGU7</accession>
<feature type="signal peptide" evidence="1">
    <location>
        <begin position="1"/>
        <end position="16"/>
    </location>
</feature>
<dbReference type="Pfam" id="PF12804">
    <property type="entry name" value="NTP_transf_3"/>
    <property type="match status" value="1"/>
</dbReference>
<evidence type="ECO:0000313" key="3">
    <source>
        <dbReference type="EMBL" id="GAA4486412.1"/>
    </source>
</evidence>
<sequence>MLAGASLLARTVTALAGAGAAPVVAVGPRLDDSEVVWVREDPPFGGPVAALAAAFARDELANTEWLLLLAGDLVRPEAVVAGLCGSLPAAEGLAEASEAIVFRADGHPQWLAGIYRATAVRAALATLGDPAAASCRALLGGLAIRWIEDQDGITADVDTPADLHRARADRTRADRAAAENEETS</sequence>
<dbReference type="Gene3D" id="3.90.550.10">
    <property type="entry name" value="Spore Coat Polysaccharide Biosynthesis Protein SpsA, Chain A"/>
    <property type="match status" value="1"/>
</dbReference>
<gene>
    <name evidence="3" type="ORF">GCM10023171_22320</name>
</gene>
<evidence type="ECO:0000259" key="2">
    <source>
        <dbReference type="Pfam" id="PF12804"/>
    </source>
</evidence>
<organism evidence="3 4">
    <name type="scientific">Microbacterium panaciterrae</name>
    <dbReference type="NCBI Taxonomy" id="985759"/>
    <lineage>
        <taxon>Bacteria</taxon>
        <taxon>Bacillati</taxon>
        <taxon>Actinomycetota</taxon>
        <taxon>Actinomycetes</taxon>
        <taxon>Micrococcales</taxon>
        <taxon>Microbacteriaceae</taxon>
        <taxon>Microbacterium</taxon>
    </lineage>
</organism>
<dbReference type="SUPFAM" id="SSF53448">
    <property type="entry name" value="Nucleotide-diphospho-sugar transferases"/>
    <property type="match status" value="1"/>
</dbReference>
<comment type="caution">
    <text evidence="3">The sequence shown here is derived from an EMBL/GenBank/DDBJ whole genome shotgun (WGS) entry which is preliminary data.</text>
</comment>
<proteinExistence type="predicted"/>
<keyword evidence="1" id="KW-0732">Signal</keyword>
<name>A0ABP8PGU7_9MICO</name>
<dbReference type="InterPro" id="IPR029044">
    <property type="entry name" value="Nucleotide-diphossugar_trans"/>
</dbReference>
<evidence type="ECO:0000313" key="4">
    <source>
        <dbReference type="Proteomes" id="UP001500731"/>
    </source>
</evidence>
<protein>
    <recommendedName>
        <fullName evidence="2">MobA-like NTP transferase domain-containing protein</fullName>
    </recommendedName>
</protein>